<evidence type="ECO:0000256" key="8">
    <source>
        <dbReference type="PIRSR" id="PIRSR639383-3"/>
    </source>
</evidence>
<proteinExistence type="predicted"/>
<dbReference type="PROSITE" id="PS51084">
    <property type="entry name" value="HIT_2"/>
    <property type="match status" value="1"/>
</dbReference>
<dbReference type="Pfam" id="PF01230">
    <property type="entry name" value="HIT"/>
    <property type="match status" value="1"/>
</dbReference>
<reference evidence="12" key="1">
    <citation type="submission" date="2016-01" db="EMBL/GenBank/DDBJ databases">
        <title>Reference transcriptome for the parasite Schistocephalus solidus: insights into the molecular evolution of parasitism.</title>
        <authorList>
            <person name="Hebert F.O."/>
            <person name="Grambauer S."/>
            <person name="Barber I."/>
            <person name="Landry C.R."/>
            <person name="Aubin-Horth N."/>
        </authorList>
    </citation>
    <scope>NUCLEOTIDE SEQUENCE</scope>
</reference>
<dbReference type="InterPro" id="IPR039383">
    <property type="entry name" value="FHIT"/>
</dbReference>
<organism evidence="12">
    <name type="scientific">Schistocephalus solidus</name>
    <name type="common">Tapeworm</name>
    <dbReference type="NCBI Taxonomy" id="70667"/>
    <lineage>
        <taxon>Eukaryota</taxon>
        <taxon>Metazoa</taxon>
        <taxon>Spiralia</taxon>
        <taxon>Lophotrochozoa</taxon>
        <taxon>Platyhelminthes</taxon>
        <taxon>Cestoda</taxon>
        <taxon>Eucestoda</taxon>
        <taxon>Diphyllobothriidea</taxon>
        <taxon>Diphyllobothriidae</taxon>
        <taxon>Schistocephalus</taxon>
    </lineage>
</organism>
<feature type="short sequence motif" description="Histidine triad motif" evidence="6 9">
    <location>
        <begin position="394"/>
        <end position="398"/>
    </location>
</feature>
<dbReference type="CDD" id="cd01275">
    <property type="entry name" value="FHIT"/>
    <property type="match status" value="1"/>
</dbReference>
<dbReference type="InterPro" id="IPR003010">
    <property type="entry name" value="C-N_Hydrolase"/>
</dbReference>
<sequence length="454" mass="50416">ENLKILTRLVESATEKGAEMVFLPEAADFIAGSQKETFELTETTDGKFLTSVKNLAERLGVWISVGFHRKPKATDEDKRLFNTHAVIDNTGEIRSLYDKTHLFSLDLNREMQKGQVANHQSALDESSYIRPGSLAPVVVHNTPVGNVGLAICYDLRFPELATSLRYQGDANVLAYPSAFTLLTGQAGHWHTLLRARAIETQSYVVAAAQDAVHSPKFSTYGHSLVVDPWGQIIAECKQSGPGIVMARINHDREDAGIPRDLDLPATNFTSYVRRILPVSTSRRFDLYPQVGAGQPIPIGTEDFRFGMIKLSSSQIFYRTAVSMAFVNISPLVPGHVLVTPIAVVERFNSLPDGTICDMYMTVKRVSEKLLEHFQADSLTISIQDGKNAGQSVPHVHIHVLPRKAGDFGRNDDIYDALAAHDKVANRKYRSPEEMAAESLVFRKFFYDDHGQPLH</sequence>
<dbReference type="InterPro" id="IPR011146">
    <property type="entry name" value="HIT-like"/>
</dbReference>
<feature type="binding site" evidence="7">
    <location>
        <position position="327"/>
    </location>
    <ligand>
        <name>substrate</name>
    </ligand>
</feature>
<keyword evidence="2" id="KW-0547">Nucleotide-binding</keyword>
<dbReference type="FunFam" id="3.30.428.10:FF:000011">
    <property type="entry name" value="Fragile histidine triad"/>
    <property type="match status" value="1"/>
</dbReference>
<comment type="catalytic activity">
    <reaction evidence="4">
        <text>P(1),P(3)-bis(5'-adenosyl) triphosphate + H2O = AMP + ADP + 2 H(+)</text>
        <dbReference type="Rhea" id="RHEA:13893"/>
        <dbReference type="ChEBI" id="CHEBI:15377"/>
        <dbReference type="ChEBI" id="CHEBI:15378"/>
        <dbReference type="ChEBI" id="CHEBI:58529"/>
        <dbReference type="ChEBI" id="CHEBI:456215"/>
        <dbReference type="ChEBI" id="CHEBI:456216"/>
        <dbReference type="EC" id="3.6.1.29"/>
    </reaction>
</comment>
<dbReference type="PANTHER" id="PTHR23088">
    <property type="entry name" value="NITRILASE-RELATED"/>
    <property type="match status" value="1"/>
</dbReference>
<dbReference type="CDD" id="cd07572">
    <property type="entry name" value="nit"/>
    <property type="match status" value="1"/>
</dbReference>
<feature type="domain" description="HIT" evidence="11">
    <location>
        <begin position="303"/>
        <end position="409"/>
    </location>
</feature>
<keyword evidence="3" id="KW-0378">Hydrolase</keyword>
<evidence type="ECO:0000256" key="5">
    <source>
        <dbReference type="PIRSR" id="PIRSR601310-1"/>
    </source>
</evidence>
<evidence type="ECO:0000259" key="11">
    <source>
        <dbReference type="PROSITE" id="PS51084"/>
    </source>
</evidence>
<feature type="binding site" evidence="7">
    <location>
        <position position="398"/>
    </location>
    <ligand>
        <name>substrate</name>
    </ligand>
</feature>
<feature type="binding site" evidence="7">
    <location>
        <begin position="389"/>
        <end position="392"/>
    </location>
    <ligand>
        <name>substrate</name>
    </ligand>
</feature>
<evidence type="ECO:0000256" key="7">
    <source>
        <dbReference type="PIRSR" id="PIRSR639383-2"/>
    </source>
</evidence>
<gene>
    <name evidence="12" type="ORF">TR118950</name>
</gene>
<evidence type="ECO:0000256" key="9">
    <source>
        <dbReference type="PROSITE-ProRule" id="PRU00464"/>
    </source>
</evidence>
<feature type="domain" description="CN hydrolase" evidence="10">
    <location>
        <begin position="1"/>
        <end position="250"/>
    </location>
</feature>
<dbReference type="InterPro" id="IPR045254">
    <property type="entry name" value="Nit1/2_C-N_Hydrolase"/>
</dbReference>
<dbReference type="SUPFAM" id="SSF54197">
    <property type="entry name" value="HIT-like"/>
    <property type="match status" value="1"/>
</dbReference>
<dbReference type="PROSITE" id="PS00892">
    <property type="entry name" value="HIT_1"/>
    <property type="match status" value="1"/>
</dbReference>
<dbReference type="InterPro" id="IPR001110">
    <property type="entry name" value="UPF0012_CS"/>
</dbReference>
<protein>
    <recommendedName>
        <fullName evidence="1">bis(5'-adenosyl)-triphosphatase</fullName>
        <ecNumber evidence="1">3.6.1.29</ecNumber>
    </recommendedName>
</protein>
<dbReference type="InterPro" id="IPR001310">
    <property type="entry name" value="Histidine_triad_HIT"/>
</dbReference>
<evidence type="ECO:0000256" key="6">
    <source>
        <dbReference type="PIRSR" id="PIRSR601310-3"/>
    </source>
</evidence>
<evidence type="ECO:0000256" key="2">
    <source>
        <dbReference type="ARBA" id="ARBA00022741"/>
    </source>
</evidence>
<feature type="non-terminal residue" evidence="12">
    <location>
        <position position="1"/>
    </location>
</feature>
<dbReference type="Gene3D" id="3.30.428.10">
    <property type="entry name" value="HIT-like"/>
    <property type="match status" value="1"/>
</dbReference>
<dbReference type="GO" id="GO:0000166">
    <property type="term" value="F:nucleotide binding"/>
    <property type="evidence" value="ECO:0007669"/>
    <property type="project" value="UniProtKB-KW"/>
</dbReference>
<dbReference type="GO" id="GO:0016811">
    <property type="term" value="F:hydrolase activity, acting on carbon-nitrogen (but not peptide) bonds, in linear amides"/>
    <property type="evidence" value="ECO:0007669"/>
    <property type="project" value="InterPro"/>
</dbReference>
<accession>A0A0X3NNJ2</accession>
<dbReference type="Gene3D" id="3.60.110.10">
    <property type="entry name" value="Carbon-nitrogen hydrolase"/>
    <property type="match status" value="1"/>
</dbReference>
<dbReference type="Pfam" id="PF00795">
    <property type="entry name" value="CN_hydrolase"/>
    <property type="match status" value="1"/>
</dbReference>
<dbReference type="GO" id="GO:0047710">
    <property type="term" value="F:bis(5'-adenosyl)-triphosphatase activity"/>
    <property type="evidence" value="ECO:0007669"/>
    <property type="project" value="UniProtKB-EC"/>
</dbReference>
<evidence type="ECO:0000256" key="1">
    <source>
        <dbReference type="ARBA" id="ARBA00012377"/>
    </source>
</evidence>
<dbReference type="AlphaFoldDB" id="A0A0X3NNJ2"/>
<feature type="active site" description="Tele-AMP-histidine intermediate" evidence="5">
    <location>
        <position position="396"/>
    </location>
</feature>
<dbReference type="SUPFAM" id="SSF56317">
    <property type="entry name" value="Carbon-nitrogen hydrolase"/>
    <property type="match status" value="1"/>
</dbReference>
<dbReference type="InterPro" id="IPR019808">
    <property type="entry name" value="Histidine_triad_CS"/>
</dbReference>
<feature type="site" description="Important for induction of apoptosis" evidence="8">
    <location>
        <position position="414"/>
    </location>
</feature>
<dbReference type="InterPro" id="IPR036526">
    <property type="entry name" value="C-N_Hydrolase_sf"/>
</dbReference>
<evidence type="ECO:0000256" key="4">
    <source>
        <dbReference type="ARBA" id="ARBA00047780"/>
    </source>
</evidence>
<dbReference type="InterPro" id="IPR036265">
    <property type="entry name" value="HIT-like_sf"/>
</dbReference>
<dbReference type="EC" id="3.6.1.29" evidence="1"/>
<dbReference type="PANTHER" id="PTHR23088:SF27">
    <property type="entry name" value="DEAMINATED GLUTATHIONE AMIDASE"/>
    <property type="match status" value="1"/>
</dbReference>
<evidence type="ECO:0000313" key="12">
    <source>
        <dbReference type="EMBL" id="JAP41424.1"/>
    </source>
</evidence>
<feature type="binding site" evidence="7">
    <location>
        <position position="383"/>
    </location>
    <ligand>
        <name>substrate</name>
    </ligand>
</feature>
<evidence type="ECO:0000259" key="10">
    <source>
        <dbReference type="PROSITE" id="PS50263"/>
    </source>
</evidence>
<name>A0A0X3NNJ2_SCHSO</name>
<evidence type="ECO:0000256" key="3">
    <source>
        <dbReference type="ARBA" id="ARBA00022801"/>
    </source>
</evidence>
<dbReference type="EMBL" id="GEEE01021801">
    <property type="protein sequence ID" value="JAP41424.1"/>
    <property type="molecule type" value="Transcribed_RNA"/>
</dbReference>
<dbReference type="PROSITE" id="PS50263">
    <property type="entry name" value="CN_HYDROLASE"/>
    <property type="match status" value="1"/>
</dbReference>
<dbReference type="PRINTS" id="PR00332">
    <property type="entry name" value="HISTRIAD"/>
</dbReference>
<dbReference type="PROSITE" id="PS01227">
    <property type="entry name" value="UPF0012"/>
    <property type="match status" value="1"/>
</dbReference>